<dbReference type="RefSeq" id="WP_128767408.1">
    <property type="nucleotide sequence ID" value="NZ_RXOC01000001.1"/>
</dbReference>
<dbReference type="PANTHER" id="PTHR30026:SF20">
    <property type="entry name" value="OUTER MEMBRANE PROTEIN TOLC"/>
    <property type="match status" value="1"/>
</dbReference>
<dbReference type="Proteomes" id="UP000290848">
    <property type="component" value="Unassembled WGS sequence"/>
</dbReference>
<keyword evidence="4" id="KW-1134">Transmembrane beta strand</keyword>
<keyword evidence="8" id="KW-0732">Signal</keyword>
<comment type="similarity">
    <text evidence="2">Belongs to the outer membrane factor (OMF) (TC 1.B.17) family.</text>
</comment>
<organism evidence="9 10">
    <name type="scientific">Arcticibacter tournemirensis</name>
    <dbReference type="NCBI Taxonomy" id="699437"/>
    <lineage>
        <taxon>Bacteria</taxon>
        <taxon>Pseudomonadati</taxon>
        <taxon>Bacteroidota</taxon>
        <taxon>Sphingobacteriia</taxon>
        <taxon>Sphingobacteriales</taxon>
        <taxon>Sphingobacteriaceae</taxon>
        <taxon>Arcticibacter</taxon>
    </lineage>
</organism>
<keyword evidence="5" id="KW-0812">Transmembrane</keyword>
<feature type="chain" id="PRO_5020603867" description="TolC family protein" evidence="8">
    <location>
        <begin position="24"/>
        <end position="227"/>
    </location>
</feature>
<evidence type="ECO:0000256" key="2">
    <source>
        <dbReference type="ARBA" id="ARBA00007613"/>
    </source>
</evidence>
<gene>
    <name evidence="9" type="ORF">EKH83_00415</name>
</gene>
<dbReference type="AlphaFoldDB" id="A0A4Q0MG48"/>
<keyword evidence="7" id="KW-0998">Cell outer membrane</keyword>
<evidence type="ECO:0000256" key="3">
    <source>
        <dbReference type="ARBA" id="ARBA00022448"/>
    </source>
</evidence>
<dbReference type="Gene3D" id="1.20.1600.10">
    <property type="entry name" value="Outer membrane efflux proteins (OEP)"/>
    <property type="match status" value="1"/>
</dbReference>
<evidence type="ECO:0000256" key="1">
    <source>
        <dbReference type="ARBA" id="ARBA00004442"/>
    </source>
</evidence>
<evidence type="ECO:0008006" key="11">
    <source>
        <dbReference type="Google" id="ProtNLM"/>
    </source>
</evidence>
<name>A0A4Q0MG48_9SPHI</name>
<evidence type="ECO:0000256" key="6">
    <source>
        <dbReference type="ARBA" id="ARBA00023136"/>
    </source>
</evidence>
<reference evidence="9 10" key="1">
    <citation type="submission" date="2018-12" db="EMBL/GenBank/DDBJ databases">
        <title>The Draft Genome Sequence of the Soil Bacterium Pedobacter tournemirensis R1.</title>
        <authorList>
            <person name="He J."/>
        </authorList>
    </citation>
    <scope>NUCLEOTIDE SEQUENCE [LARGE SCALE GENOMIC DNA]</scope>
    <source>
        <strain evidence="9 10">R1</strain>
    </source>
</reference>
<dbReference type="InterPro" id="IPR003423">
    <property type="entry name" value="OMP_efflux"/>
</dbReference>
<evidence type="ECO:0000256" key="4">
    <source>
        <dbReference type="ARBA" id="ARBA00022452"/>
    </source>
</evidence>
<evidence type="ECO:0000256" key="5">
    <source>
        <dbReference type="ARBA" id="ARBA00022692"/>
    </source>
</evidence>
<dbReference type="InterPro" id="IPR051906">
    <property type="entry name" value="TolC-like"/>
</dbReference>
<evidence type="ECO:0000256" key="8">
    <source>
        <dbReference type="SAM" id="SignalP"/>
    </source>
</evidence>
<dbReference type="SUPFAM" id="SSF56954">
    <property type="entry name" value="Outer membrane efflux proteins (OEP)"/>
    <property type="match status" value="1"/>
</dbReference>
<evidence type="ECO:0000256" key="7">
    <source>
        <dbReference type="ARBA" id="ARBA00023237"/>
    </source>
</evidence>
<dbReference type="EMBL" id="RXOC01000001">
    <property type="protein sequence ID" value="RXF72223.1"/>
    <property type="molecule type" value="Genomic_DNA"/>
</dbReference>
<proteinExistence type="inferred from homology"/>
<dbReference type="GO" id="GO:0015288">
    <property type="term" value="F:porin activity"/>
    <property type="evidence" value="ECO:0007669"/>
    <property type="project" value="TreeGrafter"/>
</dbReference>
<evidence type="ECO:0000313" key="9">
    <source>
        <dbReference type="EMBL" id="RXF72223.1"/>
    </source>
</evidence>
<protein>
    <recommendedName>
        <fullName evidence="11">TolC family protein</fullName>
    </recommendedName>
</protein>
<keyword evidence="6" id="KW-0472">Membrane</keyword>
<dbReference type="GO" id="GO:1990281">
    <property type="term" value="C:efflux pump complex"/>
    <property type="evidence" value="ECO:0007669"/>
    <property type="project" value="TreeGrafter"/>
</dbReference>
<dbReference type="PANTHER" id="PTHR30026">
    <property type="entry name" value="OUTER MEMBRANE PROTEIN TOLC"/>
    <property type="match status" value="1"/>
</dbReference>
<comment type="subcellular location">
    <subcellularLocation>
        <location evidence="1">Cell outer membrane</location>
    </subcellularLocation>
</comment>
<dbReference type="Pfam" id="PF02321">
    <property type="entry name" value="OEP"/>
    <property type="match status" value="1"/>
</dbReference>
<sequence>MINKRSAIVLLSVLLVVSGRAFSQETMLTDFSYLYLEKLVAVAKENFPKVKVFDNRTNIAKSNLASQKVSWLDPFSFSYYYRSNNNAVDLVNPALLTGYQFGISVNPGVFLRKPFTIKNAKEELKIAELDQQEYNLQLEAEVKRRYLAYLQSLKNLHLQTKIVLDAESIFKDLKIRYEKGEITFQDYNNASLALNTALQSKIAAEAALMTSKVTIEELLVKKLEEIK</sequence>
<accession>A0A4Q0MG48</accession>
<comment type="caution">
    <text evidence="9">The sequence shown here is derived from an EMBL/GenBank/DDBJ whole genome shotgun (WGS) entry which is preliminary data.</text>
</comment>
<evidence type="ECO:0000313" key="10">
    <source>
        <dbReference type="Proteomes" id="UP000290848"/>
    </source>
</evidence>
<dbReference type="GO" id="GO:0009279">
    <property type="term" value="C:cell outer membrane"/>
    <property type="evidence" value="ECO:0007669"/>
    <property type="project" value="UniProtKB-SubCell"/>
</dbReference>
<keyword evidence="3" id="KW-0813">Transport</keyword>
<feature type="signal peptide" evidence="8">
    <location>
        <begin position="1"/>
        <end position="23"/>
    </location>
</feature>
<dbReference type="GO" id="GO:0015562">
    <property type="term" value="F:efflux transmembrane transporter activity"/>
    <property type="evidence" value="ECO:0007669"/>
    <property type="project" value="InterPro"/>
</dbReference>